<sequence>MSSENLKIQLEHEIYDVALPIYKKYLKRVLVGFSSVHNYILINQILENLVIPDECFSWCARYRNVSVSNIKLLIGRKLELDELVKSIVNCSEISDCSSSRSSKINNIVNSLPLHLKIYITNLLNCATDIESAYKDIRYVISEGICESAEYANVNSLQIFINLCFYSWAWRICDYDQWWCACWHGTWLTWALRANLPP</sequence>
<accession>A0AAN7V9U1</accession>
<protein>
    <submittedName>
        <fullName evidence="1">Uncharacterized protein</fullName>
    </submittedName>
</protein>
<proteinExistence type="predicted"/>
<dbReference type="EMBL" id="JAVRBK010000006">
    <property type="protein sequence ID" value="KAK5642928.1"/>
    <property type="molecule type" value="Genomic_DNA"/>
</dbReference>
<dbReference type="Proteomes" id="UP001329430">
    <property type="component" value="Chromosome 6"/>
</dbReference>
<reference evidence="1 2" key="1">
    <citation type="journal article" date="2024" name="Insects">
        <title>An Improved Chromosome-Level Genome Assembly of the Firefly Pyrocoelia pectoralis.</title>
        <authorList>
            <person name="Fu X."/>
            <person name="Meyer-Rochow V.B."/>
            <person name="Ballantyne L."/>
            <person name="Zhu X."/>
        </authorList>
    </citation>
    <scope>NUCLEOTIDE SEQUENCE [LARGE SCALE GENOMIC DNA]</scope>
    <source>
        <strain evidence="1">XCY_ONT2</strain>
    </source>
</reference>
<evidence type="ECO:0000313" key="2">
    <source>
        <dbReference type="Proteomes" id="UP001329430"/>
    </source>
</evidence>
<dbReference type="AlphaFoldDB" id="A0AAN7V9U1"/>
<keyword evidence="2" id="KW-1185">Reference proteome</keyword>
<name>A0AAN7V9U1_9COLE</name>
<evidence type="ECO:0000313" key="1">
    <source>
        <dbReference type="EMBL" id="KAK5642928.1"/>
    </source>
</evidence>
<comment type="caution">
    <text evidence="1">The sequence shown here is derived from an EMBL/GenBank/DDBJ whole genome shotgun (WGS) entry which is preliminary data.</text>
</comment>
<gene>
    <name evidence="1" type="ORF">RI129_009095</name>
</gene>
<organism evidence="1 2">
    <name type="scientific">Pyrocoelia pectoralis</name>
    <dbReference type="NCBI Taxonomy" id="417401"/>
    <lineage>
        <taxon>Eukaryota</taxon>
        <taxon>Metazoa</taxon>
        <taxon>Ecdysozoa</taxon>
        <taxon>Arthropoda</taxon>
        <taxon>Hexapoda</taxon>
        <taxon>Insecta</taxon>
        <taxon>Pterygota</taxon>
        <taxon>Neoptera</taxon>
        <taxon>Endopterygota</taxon>
        <taxon>Coleoptera</taxon>
        <taxon>Polyphaga</taxon>
        <taxon>Elateriformia</taxon>
        <taxon>Elateroidea</taxon>
        <taxon>Lampyridae</taxon>
        <taxon>Lampyrinae</taxon>
        <taxon>Pyrocoelia</taxon>
    </lineage>
</organism>